<reference evidence="1 2" key="1">
    <citation type="submission" date="2019-01" db="EMBL/GenBank/DDBJ databases">
        <title>Sequencing of cultivated peanut Arachis hypogaea provides insights into genome evolution and oil improvement.</title>
        <authorList>
            <person name="Chen X."/>
        </authorList>
    </citation>
    <scope>NUCLEOTIDE SEQUENCE [LARGE SCALE GENOMIC DNA]</scope>
    <source>
        <strain evidence="2">cv. Fuhuasheng</strain>
        <tissue evidence="1">Leaves</tissue>
    </source>
</reference>
<comment type="caution">
    <text evidence="1">The sequence shown here is derived from an EMBL/GenBank/DDBJ whole genome shotgun (WGS) entry which is preliminary data.</text>
</comment>
<keyword evidence="2" id="KW-1185">Reference proteome</keyword>
<name>A0A445CV38_ARAHY</name>
<proteinExistence type="predicted"/>
<protein>
    <submittedName>
        <fullName evidence="1">Uncharacterized protein</fullName>
    </submittedName>
</protein>
<dbReference type="Proteomes" id="UP000289738">
    <property type="component" value="Chromosome A06"/>
</dbReference>
<organism evidence="1 2">
    <name type="scientific">Arachis hypogaea</name>
    <name type="common">Peanut</name>
    <dbReference type="NCBI Taxonomy" id="3818"/>
    <lineage>
        <taxon>Eukaryota</taxon>
        <taxon>Viridiplantae</taxon>
        <taxon>Streptophyta</taxon>
        <taxon>Embryophyta</taxon>
        <taxon>Tracheophyta</taxon>
        <taxon>Spermatophyta</taxon>
        <taxon>Magnoliopsida</taxon>
        <taxon>eudicotyledons</taxon>
        <taxon>Gunneridae</taxon>
        <taxon>Pentapetalae</taxon>
        <taxon>rosids</taxon>
        <taxon>fabids</taxon>
        <taxon>Fabales</taxon>
        <taxon>Fabaceae</taxon>
        <taxon>Papilionoideae</taxon>
        <taxon>50 kb inversion clade</taxon>
        <taxon>dalbergioids sensu lato</taxon>
        <taxon>Dalbergieae</taxon>
        <taxon>Pterocarpus clade</taxon>
        <taxon>Arachis</taxon>
    </lineage>
</organism>
<sequence length="258" mass="28931">MVFCKPNRTFRSNNKNRYFKIRFKTVEPVENRTVGPNRNPADFCETASFCSQVLVLSHLKPLPPPALSRAPFLIPESHTYSHYFSQKHNPSLHRAAVGLTVAAWFVVVVRQSSCFVVLQGPSIPPTPASPGPAPPSSLCRVRRQLPVARRQLASVRRQLLVVCGSPSNLWSLPSRKTLSNFRLINEAHCEDFLIGGGHHCIMDWPLTIICNSTFLFWVSENFGQGSHASCVATGMAKLPKYPYLVVWYVYASGPRKHF</sequence>
<gene>
    <name evidence="1" type="ORF">Ahy_A06g030074</name>
</gene>
<evidence type="ECO:0000313" key="1">
    <source>
        <dbReference type="EMBL" id="RYR54802.1"/>
    </source>
</evidence>
<dbReference type="AlphaFoldDB" id="A0A445CV38"/>
<accession>A0A445CV38</accession>
<dbReference type="EMBL" id="SDMP01000006">
    <property type="protein sequence ID" value="RYR54802.1"/>
    <property type="molecule type" value="Genomic_DNA"/>
</dbReference>
<evidence type="ECO:0000313" key="2">
    <source>
        <dbReference type="Proteomes" id="UP000289738"/>
    </source>
</evidence>